<dbReference type="Proteomes" id="UP000307140">
    <property type="component" value="Unassembled WGS sequence"/>
</dbReference>
<dbReference type="Pfam" id="PF13585">
    <property type="entry name" value="CHU_C"/>
    <property type="match status" value="1"/>
</dbReference>
<dbReference type="PROSITE" id="PS50093">
    <property type="entry name" value="PKD"/>
    <property type="match status" value="1"/>
</dbReference>
<comment type="caution">
    <text evidence="3">The sequence shown here is derived from an EMBL/GenBank/DDBJ whole genome shotgun (WGS) entry which is preliminary data.</text>
</comment>
<dbReference type="SUPFAM" id="SSF63829">
    <property type="entry name" value="Calcium-dependent phosphotriesterase"/>
    <property type="match status" value="1"/>
</dbReference>
<accession>A0A5S3N0R0</accession>
<dbReference type="SMART" id="SM00089">
    <property type="entry name" value="PKD"/>
    <property type="match status" value="1"/>
</dbReference>
<reference evidence="3 4" key="1">
    <citation type="submission" date="2019-05" db="EMBL/GenBank/DDBJ databases">
        <title>Polaribacter aestuariivivens sp. nov., isolated from a tidal flat.</title>
        <authorList>
            <person name="Yoon J.-H."/>
        </authorList>
    </citation>
    <scope>NUCLEOTIDE SEQUENCE [LARGE SCALE GENOMIC DNA]</scope>
    <source>
        <strain evidence="3 4">DBTF-3</strain>
    </source>
</reference>
<feature type="signal peptide" evidence="1">
    <location>
        <begin position="1"/>
        <end position="19"/>
    </location>
</feature>
<dbReference type="InterPro" id="IPR013783">
    <property type="entry name" value="Ig-like_fold"/>
</dbReference>
<name>A0A5S3N0R0_9FLAO</name>
<evidence type="ECO:0000313" key="4">
    <source>
        <dbReference type="Proteomes" id="UP000307140"/>
    </source>
</evidence>
<keyword evidence="1" id="KW-0732">Signal</keyword>
<protein>
    <submittedName>
        <fullName evidence="3">T9SS type B sorting domain-containing protein</fullName>
    </submittedName>
</protein>
<gene>
    <name evidence="3" type="ORF">FDT66_13315</name>
</gene>
<evidence type="ECO:0000256" key="1">
    <source>
        <dbReference type="SAM" id="SignalP"/>
    </source>
</evidence>
<evidence type="ECO:0000259" key="2">
    <source>
        <dbReference type="PROSITE" id="PS50093"/>
    </source>
</evidence>
<dbReference type="RefSeq" id="WP_138537355.1">
    <property type="nucleotide sequence ID" value="NZ_VANR01000007.1"/>
</dbReference>
<keyword evidence="4" id="KW-1185">Reference proteome</keyword>
<dbReference type="InterPro" id="IPR035986">
    <property type="entry name" value="PKD_dom_sf"/>
</dbReference>
<organism evidence="3 4">
    <name type="scientific">Polaribacter aestuariivivens</name>
    <dbReference type="NCBI Taxonomy" id="2304626"/>
    <lineage>
        <taxon>Bacteria</taxon>
        <taxon>Pseudomonadati</taxon>
        <taxon>Bacteroidota</taxon>
        <taxon>Flavobacteriia</taxon>
        <taxon>Flavobacteriales</taxon>
        <taxon>Flavobacteriaceae</taxon>
    </lineage>
</organism>
<sequence length="907" mass="100779">MKQKVVGILFILIANLSFSQGEANFWFFGEKAGIDFDLGRTNILSNSQITAPAGSASISDRNGNLLFYTNGETIWNKNHQIMENGTGLAGEIGNTQTAVIVPKPGSQEIYYVFTTRMESDANFSAGLKYSEVEISNAFPLGKVISKNVFLAIYKTERITAVHSDDGNAIWVITFGSSNSENTSAFETFSIFKVDATGVDNRRTMYRVPEATTTSSIGQLKIAPDGKTIGLANFDFTGKEALYILDFDTSTGEVTYRNKISTNMGPNVFIVPYGIAFSQDSKIIYFSGDLNVGPSLVRQFNVEGSSDPLNSPIVLTSSNAYKYRSLQLGSDGKIYVAKKIHNDNDEGSEFLSVINEPNISGLDSDFVDNQENVTPGLSFSGLPNFVQSFFESRIFSEDKCLGENVNFSATSYIPIQSINWDFGDGNSATGLTPTHQYTSSGSKIVQAEITLNNNTIVNVYKKIQVFALPILKPNQELVQCDDDFDGISNFNLFNIREKITNPALDEELFFYETNIDAQADINRITTPDNYRNTIPNQEIFIKVVNENGCISFSSFRVNATFVQVDPISEMYVCEDSDSTSGNQKGAFDLQAKKVAIYNDLNLDRTTTTLRFYNTYSDALTTTNELPENFISKTTTIWVRVDENASCGGIQSFEAIVNSQPIINLQNSYTICFDPSLKPPITLSADTSNERHEWKNSLGTVISTNINFTLTNTGTFSLTSYKTENNIECSFTKEFEVTNPENPVFSNIIVNTEDENNNIVEVFIDGNSTYEFSLDNTTFFGNTTSYTFTQVIPGLKTIYVRDTNNCETPIQQNVSVLGVQEYFTPNGDGVNDFWNIRGLDAVFYKSINIKIFDRLGRIVGSITDFNSPGWDGTFNGKTLISNNYWFTVEIVDIDDNLIKKTGNFSLIRK</sequence>
<dbReference type="InterPro" id="IPR000601">
    <property type="entry name" value="PKD_dom"/>
</dbReference>
<dbReference type="EMBL" id="VANR01000007">
    <property type="protein sequence ID" value="TMM28878.1"/>
    <property type="molecule type" value="Genomic_DNA"/>
</dbReference>
<dbReference type="CDD" id="cd00146">
    <property type="entry name" value="PKD"/>
    <property type="match status" value="1"/>
</dbReference>
<dbReference type="OrthoDB" id="9765926at2"/>
<dbReference type="Pfam" id="PF18911">
    <property type="entry name" value="PKD_4"/>
    <property type="match status" value="1"/>
</dbReference>
<feature type="chain" id="PRO_5024407472" evidence="1">
    <location>
        <begin position="20"/>
        <end position="907"/>
    </location>
</feature>
<evidence type="ECO:0000313" key="3">
    <source>
        <dbReference type="EMBL" id="TMM28878.1"/>
    </source>
</evidence>
<dbReference type="InterPro" id="IPR026341">
    <property type="entry name" value="T9SS_type_B"/>
</dbReference>
<proteinExistence type="predicted"/>
<dbReference type="NCBIfam" id="TIGR04131">
    <property type="entry name" value="Bac_Flav_CTERM"/>
    <property type="match status" value="1"/>
</dbReference>
<dbReference type="SUPFAM" id="SSF49299">
    <property type="entry name" value="PKD domain"/>
    <property type="match status" value="1"/>
</dbReference>
<dbReference type="InterPro" id="IPR022409">
    <property type="entry name" value="PKD/Chitinase_dom"/>
</dbReference>
<feature type="domain" description="PKD" evidence="2">
    <location>
        <begin position="413"/>
        <end position="464"/>
    </location>
</feature>
<dbReference type="Gene3D" id="2.60.40.10">
    <property type="entry name" value="Immunoglobulins"/>
    <property type="match status" value="1"/>
</dbReference>
<dbReference type="AlphaFoldDB" id="A0A5S3N0R0"/>